<name>A0A0E9TTU1_ANGAN</name>
<protein>
    <submittedName>
        <fullName evidence="1">Uncharacterized protein</fullName>
    </submittedName>
</protein>
<reference evidence="1" key="1">
    <citation type="submission" date="2014-11" db="EMBL/GenBank/DDBJ databases">
        <authorList>
            <person name="Amaro Gonzalez C."/>
        </authorList>
    </citation>
    <scope>NUCLEOTIDE SEQUENCE</scope>
</reference>
<proteinExistence type="predicted"/>
<dbReference type="AlphaFoldDB" id="A0A0E9TTU1"/>
<accession>A0A0E9TTU1</accession>
<reference evidence="1" key="2">
    <citation type="journal article" date="2015" name="Fish Shellfish Immunol.">
        <title>Early steps in the European eel (Anguilla anguilla)-Vibrio vulnificus interaction in the gills: Role of the RtxA13 toxin.</title>
        <authorList>
            <person name="Callol A."/>
            <person name="Pajuelo D."/>
            <person name="Ebbesson L."/>
            <person name="Teles M."/>
            <person name="MacKenzie S."/>
            <person name="Amaro C."/>
        </authorList>
    </citation>
    <scope>NUCLEOTIDE SEQUENCE</scope>
</reference>
<sequence>MYPSNYCKAFGSPQVFSYLVSPRSRVVL</sequence>
<dbReference type="EMBL" id="GBXM01051458">
    <property type="protein sequence ID" value="JAH57119.1"/>
    <property type="molecule type" value="Transcribed_RNA"/>
</dbReference>
<organism evidence="1">
    <name type="scientific">Anguilla anguilla</name>
    <name type="common">European freshwater eel</name>
    <name type="synonym">Muraena anguilla</name>
    <dbReference type="NCBI Taxonomy" id="7936"/>
    <lineage>
        <taxon>Eukaryota</taxon>
        <taxon>Metazoa</taxon>
        <taxon>Chordata</taxon>
        <taxon>Craniata</taxon>
        <taxon>Vertebrata</taxon>
        <taxon>Euteleostomi</taxon>
        <taxon>Actinopterygii</taxon>
        <taxon>Neopterygii</taxon>
        <taxon>Teleostei</taxon>
        <taxon>Anguilliformes</taxon>
        <taxon>Anguillidae</taxon>
        <taxon>Anguilla</taxon>
    </lineage>
</organism>
<evidence type="ECO:0000313" key="1">
    <source>
        <dbReference type="EMBL" id="JAH57119.1"/>
    </source>
</evidence>